<evidence type="ECO:0000256" key="1">
    <source>
        <dbReference type="SAM" id="MobiDB-lite"/>
    </source>
</evidence>
<comment type="caution">
    <text evidence="2">The sequence shown here is derived from an EMBL/GenBank/DDBJ whole genome shotgun (WGS) entry which is preliminary data.</text>
</comment>
<dbReference type="EMBL" id="ALWO02000023">
    <property type="protein sequence ID" value="EOZ98803.1"/>
    <property type="molecule type" value="Genomic_DNA"/>
</dbReference>
<dbReference type="Proteomes" id="UP000006073">
    <property type="component" value="Unassembled WGS sequence"/>
</dbReference>
<reference evidence="2 3" key="1">
    <citation type="journal article" date="2013" name="Genome Announc.">
        <title>Draft Genome Sequence of Indibacter alkaliphilus Strain LW1T, Isolated from Lonar Lake, a Haloalkaline Lake in the Buldana District of Maharashtra, India.</title>
        <authorList>
            <person name="Singh A."/>
            <person name="Kumar Jangir P."/>
            <person name="Sharma R."/>
            <person name="Singh A."/>
            <person name="Kumar Pinnaka A."/>
            <person name="Shivaji S."/>
        </authorList>
    </citation>
    <scope>NUCLEOTIDE SEQUENCE [LARGE SCALE GENOMIC DNA]</scope>
    <source>
        <strain evidence="3">CCUG 57479 / KCTC 22604 / LW1</strain>
    </source>
</reference>
<protein>
    <submittedName>
        <fullName evidence="2">Uncharacterized protein</fullName>
    </submittedName>
</protein>
<feature type="compositionally biased region" description="Basic and acidic residues" evidence="1">
    <location>
        <begin position="11"/>
        <end position="34"/>
    </location>
</feature>
<organism evidence="2 3">
    <name type="scientific">Indibacter alkaliphilus (strain CCUG 57479 / KCTC 22604 / LW1)</name>
    <dbReference type="NCBI Taxonomy" id="1189612"/>
    <lineage>
        <taxon>Bacteria</taxon>
        <taxon>Pseudomonadati</taxon>
        <taxon>Bacteroidota</taxon>
        <taxon>Cytophagia</taxon>
        <taxon>Cytophagales</taxon>
        <taxon>Cyclobacteriaceae</taxon>
    </lineage>
</organism>
<gene>
    <name evidence="2" type="ORF">A33Q_1457</name>
</gene>
<sequence length="41" mass="4753">MNRIKNILENNLDRVAPEEPPDTKKSHIPIHENIRGASNYQ</sequence>
<evidence type="ECO:0000313" key="2">
    <source>
        <dbReference type="EMBL" id="EOZ98803.1"/>
    </source>
</evidence>
<proteinExistence type="predicted"/>
<dbReference type="AlphaFoldDB" id="S2E913"/>
<feature type="region of interest" description="Disordered" evidence="1">
    <location>
        <begin position="1"/>
        <end position="41"/>
    </location>
</feature>
<evidence type="ECO:0000313" key="3">
    <source>
        <dbReference type="Proteomes" id="UP000006073"/>
    </source>
</evidence>
<accession>S2E913</accession>
<name>S2E913_INDAL</name>
<keyword evidence="3" id="KW-1185">Reference proteome</keyword>